<protein>
    <recommendedName>
        <fullName evidence="3">Esterase</fullName>
    </recommendedName>
</protein>
<reference evidence="1 2" key="1">
    <citation type="journal article" date="2016" name="Environ. Microbiol.">
        <title>New Methyloceanibacter diversity from North Sea sediments includes methanotroph containing solely the soluble methane monooxygenase.</title>
        <authorList>
            <person name="Vekeman B."/>
            <person name="Kerckhof F.M."/>
            <person name="Cremers G."/>
            <person name="de Vos P."/>
            <person name="Vandamme P."/>
            <person name="Boon N."/>
            <person name="Op den Camp H.J."/>
            <person name="Heylen K."/>
        </authorList>
    </citation>
    <scope>NUCLEOTIDE SEQUENCE [LARGE SCALE GENOMIC DNA]</scope>
    <source>
        <strain evidence="1 2">R-67175</strain>
    </source>
</reference>
<dbReference type="Gene3D" id="3.40.50.1820">
    <property type="entry name" value="alpha/beta hydrolase"/>
    <property type="match status" value="1"/>
</dbReference>
<dbReference type="EMBL" id="LPWF01000016">
    <property type="protein sequence ID" value="ODR99629.1"/>
    <property type="molecule type" value="Genomic_DNA"/>
</dbReference>
<evidence type="ECO:0008006" key="3">
    <source>
        <dbReference type="Google" id="ProtNLM"/>
    </source>
</evidence>
<name>A0A1E3W1K4_9HYPH</name>
<evidence type="ECO:0000313" key="2">
    <source>
        <dbReference type="Proteomes" id="UP000094472"/>
    </source>
</evidence>
<comment type="caution">
    <text evidence="1">The sequence shown here is derived from an EMBL/GenBank/DDBJ whole genome shotgun (WGS) entry which is preliminary data.</text>
</comment>
<dbReference type="OrthoDB" id="9797755at2"/>
<dbReference type="SUPFAM" id="SSF53474">
    <property type="entry name" value="alpha/beta-Hydrolases"/>
    <property type="match status" value="1"/>
</dbReference>
<proteinExistence type="predicted"/>
<accession>A0A1E3W1K4</accession>
<dbReference type="PANTHER" id="PTHR36513">
    <property type="entry name" value="ABC TRANSMEMBRANE TYPE-1 DOMAIN-CONTAINING PROTEIN"/>
    <property type="match status" value="1"/>
</dbReference>
<dbReference type="InterPro" id="IPR010297">
    <property type="entry name" value="DUF900_hydrolase"/>
</dbReference>
<dbReference type="PANTHER" id="PTHR36513:SF1">
    <property type="entry name" value="TRANSMEMBRANE PROTEIN"/>
    <property type="match status" value="1"/>
</dbReference>
<dbReference type="AlphaFoldDB" id="A0A1E3W1K4"/>
<dbReference type="Pfam" id="PF05990">
    <property type="entry name" value="DUF900"/>
    <property type="match status" value="1"/>
</dbReference>
<gene>
    <name evidence="1" type="ORF">AUC69_08345</name>
</gene>
<dbReference type="Proteomes" id="UP000094472">
    <property type="component" value="Unassembled WGS sequence"/>
</dbReference>
<evidence type="ECO:0000313" key="1">
    <source>
        <dbReference type="EMBL" id="ODR99629.1"/>
    </source>
</evidence>
<dbReference type="InterPro" id="IPR029058">
    <property type="entry name" value="AB_hydrolase_fold"/>
</dbReference>
<keyword evidence="2" id="KW-1185">Reference proteome</keyword>
<sequence>MAVIAVDLRFGVTTVSIPLEHRVGALETPSIWRLEWCNDPERFVVLLSVEETDESQFFKDVAARVQASAGKSAFVFVHGYNVTFTDAARRTAQMAYDLGFDAPVFYSWPSQASYASYKVDETNAEWSRLDFKNFLKDFVARSDAEHIYLIAHSMGTRVLTGALKELVLEDPSIREKFDEIVLAAPDIDADTFKRDIAPNILAGEGGTTLYASSGDYALMASKTFAGYRRAGDTTGGITIAPGVDTIDASAIRTDFVGHSYYADSGSVLGDLRDLILHRKRPDKRSRLSPVKAKSGRYWTFSSGQAPAQ</sequence>
<organism evidence="1 2">
    <name type="scientific">Methyloceanibacter superfactus</name>
    <dbReference type="NCBI Taxonomy" id="1774969"/>
    <lineage>
        <taxon>Bacteria</taxon>
        <taxon>Pseudomonadati</taxon>
        <taxon>Pseudomonadota</taxon>
        <taxon>Alphaproteobacteria</taxon>
        <taxon>Hyphomicrobiales</taxon>
        <taxon>Hyphomicrobiaceae</taxon>
        <taxon>Methyloceanibacter</taxon>
    </lineage>
</organism>